<name>A0A1G7R2Q4_RHOCA</name>
<dbReference type="AlphaFoldDB" id="A0A1G7R2Q4"/>
<evidence type="ECO:0000313" key="3">
    <source>
        <dbReference type="Proteomes" id="UP000183812"/>
    </source>
</evidence>
<proteinExistence type="predicted"/>
<organism evidence="2 3">
    <name type="scientific">Rhodobacter capsulatus</name>
    <name type="common">Rhodopseudomonas capsulata</name>
    <dbReference type="NCBI Taxonomy" id="1061"/>
    <lineage>
        <taxon>Bacteria</taxon>
        <taxon>Pseudomonadati</taxon>
        <taxon>Pseudomonadota</taxon>
        <taxon>Alphaproteobacteria</taxon>
        <taxon>Rhodobacterales</taxon>
        <taxon>Rhodobacter group</taxon>
        <taxon>Rhodobacter</taxon>
    </lineage>
</organism>
<sequence>MVKKLKSLLSQVQDMAHVWPQFEMALGPGPNSVVWFGPLKGLERPFTLSIEYGLPVSGLVQRHRLFPVVRVLRPSLVLNFNAGDEAPLPHVYFEGPDYRLSPLCLFDPMANEWNPSMSIARTTVPWAARWLACYELWEATGRWHGGGRHMTQEDPKDAA</sequence>
<reference evidence="2 3" key="1">
    <citation type="submission" date="2016-10" db="EMBL/GenBank/DDBJ databases">
        <authorList>
            <person name="de Groot N.N."/>
        </authorList>
    </citation>
    <scope>NUCLEOTIDE SEQUENCE [LARGE SCALE GENOMIC DNA]</scope>
    <source>
        <strain evidence="3">DSM 938 / 37b4</strain>
    </source>
</reference>
<evidence type="ECO:0000259" key="1">
    <source>
        <dbReference type="Pfam" id="PF26395"/>
    </source>
</evidence>
<dbReference type="Proteomes" id="UP000183812">
    <property type="component" value="Unassembled WGS sequence"/>
</dbReference>
<gene>
    <name evidence="2" type="ORF">SAMN04244550_03325</name>
</gene>
<feature type="domain" description="Type II CBASS E2 protein" evidence="1">
    <location>
        <begin position="11"/>
        <end position="149"/>
    </location>
</feature>
<dbReference type="InterPro" id="IPR058588">
    <property type="entry name" value="E2-CBASS"/>
</dbReference>
<dbReference type="EMBL" id="FNAY01000027">
    <property type="protein sequence ID" value="SDG05025.1"/>
    <property type="molecule type" value="Genomic_DNA"/>
</dbReference>
<protein>
    <recommendedName>
        <fullName evidence="1">Type II CBASS E2 protein domain-containing protein</fullName>
    </recommendedName>
</protein>
<dbReference type="RefSeq" id="WP_081348954.1">
    <property type="nucleotide sequence ID" value="NZ_CP119563.1"/>
</dbReference>
<dbReference type="Pfam" id="PF26395">
    <property type="entry name" value="E2-CBASS"/>
    <property type="match status" value="1"/>
</dbReference>
<accession>A0A1G7R2Q4</accession>
<evidence type="ECO:0000313" key="2">
    <source>
        <dbReference type="EMBL" id="SDG05025.1"/>
    </source>
</evidence>
<dbReference type="OrthoDB" id="4736406at2"/>